<evidence type="ECO:0000313" key="4">
    <source>
        <dbReference type="Proteomes" id="UP000092527"/>
    </source>
</evidence>
<dbReference type="Proteomes" id="UP000092649">
    <property type="component" value="Unassembled WGS sequence"/>
</dbReference>
<proteinExistence type="predicted"/>
<comment type="caution">
    <text evidence="2">The sequence shown here is derived from an EMBL/GenBank/DDBJ whole genome shotgun (WGS) entry which is preliminary data.</text>
</comment>
<accession>A0A1A7PXI6</accession>
<feature type="transmembrane region" description="Helical" evidence="1">
    <location>
        <begin position="97"/>
        <end position="116"/>
    </location>
</feature>
<dbReference type="EMBL" id="JTJU01000051">
    <property type="protein sequence ID" value="OBX08907.1"/>
    <property type="molecule type" value="Genomic_DNA"/>
</dbReference>
<reference evidence="4 5" key="1">
    <citation type="submission" date="2014-11" db="EMBL/GenBank/DDBJ databases">
        <title>Pan-genome of Gallibacterium spp.</title>
        <authorList>
            <person name="Kudirkiene E."/>
            <person name="Bojesen A.M."/>
        </authorList>
    </citation>
    <scope>NUCLEOTIDE SEQUENCE [LARGE SCALE GENOMIC DNA]</scope>
    <source>
        <strain evidence="3 4">18469/18</strain>
        <strain evidence="2 5">F150</strain>
    </source>
</reference>
<dbReference type="STRING" id="505341.QV08_10040"/>
<protein>
    <recommendedName>
        <fullName evidence="6">DNA gyrase subunit B</fullName>
    </recommendedName>
</protein>
<evidence type="ECO:0000256" key="1">
    <source>
        <dbReference type="SAM" id="Phobius"/>
    </source>
</evidence>
<keyword evidence="1" id="KW-0812">Transmembrane</keyword>
<dbReference type="AlphaFoldDB" id="A0A1A7PXI6"/>
<feature type="transmembrane region" description="Helical" evidence="1">
    <location>
        <begin position="7"/>
        <end position="24"/>
    </location>
</feature>
<dbReference type="EMBL" id="JTJL01000001">
    <property type="protein sequence ID" value="OBW96441.1"/>
    <property type="molecule type" value="Genomic_DNA"/>
</dbReference>
<dbReference type="Proteomes" id="UP000092527">
    <property type="component" value="Unassembled WGS sequence"/>
</dbReference>
<keyword evidence="1" id="KW-1133">Transmembrane helix</keyword>
<keyword evidence="1" id="KW-0472">Membrane</keyword>
<evidence type="ECO:0000313" key="2">
    <source>
        <dbReference type="EMBL" id="OBW96441.1"/>
    </source>
</evidence>
<evidence type="ECO:0008006" key="6">
    <source>
        <dbReference type="Google" id="ProtNLM"/>
    </source>
</evidence>
<feature type="transmembrane region" description="Helical" evidence="1">
    <location>
        <begin position="171"/>
        <end position="194"/>
    </location>
</feature>
<feature type="transmembrane region" description="Helical" evidence="1">
    <location>
        <begin position="148"/>
        <end position="165"/>
    </location>
</feature>
<feature type="transmembrane region" description="Helical" evidence="1">
    <location>
        <begin position="72"/>
        <end position="91"/>
    </location>
</feature>
<name>A0A1A7PXI6_9PAST</name>
<feature type="transmembrane region" description="Helical" evidence="1">
    <location>
        <begin position="30"/>
        <end position="51"/>
    </location>
</feature>
<gene>
    <name evidence="2" type="ORF">QS62_00420</name>
    <name evidence="3" type="ORF">QV09_09265</name>
</gene>
<sequence>MKRFITALFTLITVLYPIFIYFAFTYFSLQWIAIGILLLFIIRSILFWLNIRHPQQVVLEKTTLKKNFSLKMIAAYSAIIGISLALLSLLHKNQTTLLFYPVLMNILLFSLFTFSLRQKMSIIEHFARLQMPDLPDTAVRYTRNVTKVWSLFFFLNGSIALYTVYSDDLILWTLYNGLISYVLMGILFTGEYLFRRYKQSRFSD</sequence>
<evidence type="ECO:0000313" key="3">
    <source>
        <dbReference type="EMBL" id="OBX08907.1"/>
    </source>
</evidence>
<dbReference type="PATRIC" id="fig|505341.3.peg.83"/>
<organism evidence="2 5">
    <name type="scientific">Gallibacterium salpingitidis</name>
    <dbReference type="NCBI Taxonomy" id="505341"/>
    <lineage>
        <taxon>Bacteria</taxon>
        <taxon>Pseudomonadati</taxon>
        <taxon>Pseudomonadota</taxon>
        <taxon>Gammaproteobacteria</taxon>
        <taxon>Pasteurellales</taxon>
        <taxon>Pasteurellaceae</taxon>
        <taxon>Gallibacterium</taxon>
    </lineage>
</organism>
<keyword evidence="5" id="KW-1185">Reference proteome</keyword>
<evidence type="ECO:0000313" key="5">
    <source>
        <dbReference type="Proteomes" id="UP000092649"/>
    </source>
</evidence>